<dbReference type="Proteomes" id="UP000076837">
    <property type="component" value="Unassembled WGS sequence"/>
</dbReference>
<dbReference type="EMBL" id="JYNV01000124">
    <property type="protein sequence ID" value="KZM25616.1"/>
    <property type="molecule type" value="Genomic_DNA"/>
</dbReference>
<keyword evidence="2" id="KW-1185">Reference proteome</keyword>
<name>A0A163I5D1_DIDRA</name>
<protein>
    <submittedName>
        <fullName evidence="1">Uncharacterized protein</fullName>
    </submittedName>
</protein>
<evidence type="ECO:0000313" key="2">
    <source>
        <dbReference type="Proteomes" id="UP000076837"/>
    </source>
</evidence>
<proteinExistence type="predicted"/>
<dbReference type="AlphaFoldDB" id="A0A163I5D1"/>
<gene>
    <name evidence="1" type="ORF">ST47_g3274</name>
</gene>
<comment type="caution">
    <text evidence="1">The sequence shown here is derived from an EMBL/GenBank/DDBJ whole genome shotgun (WGS) entry which is preliminary data.</text>
</comment>
<organism evidence="1 2">
    <name type="scientific">Didymella rabiei</name>
    <name type="common">Chickpea ascochyta blight fungus</name>
    <name type="synonym">Mycosphaerella rabiei</name>
    <dbReference type="NCBI Taxonomy" id="5454"/>
    <lineage>
        <taxon>Eukaryota</taxon>
        <taxon>Fungi</taxon>
        <taxon>Dikarya</taxon>
        <taxon>Ascomycota</taxon>
        <taxon>Pezizomycotina</taxon>
        <taxon>Dothideomycetes</taxon>
        <taxon>Pleosporomycetidae</taxon>
        <taxon>Pleosporales</taxon>
        <taxon>Pleosporineae</taxon>
        <taxon>Didymellaceae</taxon>
        <taxon>Ascochyta</taxon>
    </lineage>
</organism>
<reference evidence="1 2" key="1">
    <citation type="journal article" date="2016" name="Sci. Rep.">
        <title>Draft genome sequencing and secretome analysis of fungal phytopathogen Ascochyta rabiei provides insight into the necrotrophic effector repertoire.</title>
        <authorList>
            <person name="Verma S."/>
            <person name="Gazara R.K."/>
            <person name="Nizam S."/>
            <person name="Parween S."/>
            <person name="Chattopadhyay D."/>
            <person name="Verma P.K."/>
        </authorList>
    </citation>
    <scope>NUCLEOTIDE SEQUENCE [LARGE SCALE GENOMIC DNA]</scope>
    <source>
        <strain evidence="1 2">ArDII</strain>
    </source>
</reference>
<evidence type="ECO:0000313" key="1">
    <source>
        <dbReference type="EMBL" id="KZM25616.1"/>
    </source>
</evidence>
<accession>A0A163I5D1</accession>
<sequence>MAAAGTAFSLLCWFRLSEDAVGAELFVIVTWLVGLAIDATRTVVAIGGIVVLITGLDEVGVEVAIEVDAFRLGADCSQVTALAVLSHQILTTFVRCHVLVCWTSNTRIACLDQTAPYEAFVTTVEDTAIRAASIPLQNSRIHLLNEGGIMKENGKYRGVNSDLSEMKSRGDILRRKQQA</sequence>